<protein>
    <recommendedName>
        <fullName evidence="4">NAD(+) diphosphatase</fullName>
        <ecNumber evidence="4">3.6.1.22</ecNumber>
    </recommendedName>
</protein>
<comment type="cofactor">
    <cofactor evidence="2">
        <name>Zn(2+)</name>
        <dbReference type="ChEBI" id="CHEBI:29105"/>
    </cofactor>
</comment>
<dbReference type="GO" id="GO:0046872">
    <property type="term" value="F:metal ion binding"/>
    <property type="evidence" value="ECO:0007669"/>
    <property type="project" value="UniProtKB-KW"/>
</dbReference>
<evidence type="ECO:0000256" key="6">
    <source>
        <dbReference type="ARBA" id="ARBA00022801"/>
    </source>
</evidence>
<comment type="catalytic activity">
    <reaction evidence="9">
        <text>a 5'-end NAD(+)-phospho-ribonucleoside in mRNA + H2O = a 5'-end phospho-adenosine-phospho-ribonucleoside in mRNA + beta-nicotinamide D-ribonucleotide + 2 H(+)</text>
        <dbReference type="Rhea" id="RHEA:60876"/>
        <dbReference type="Rhea" id="RHEA-COMP:15698"/>
        <dbReference type="Rhea" id="RHEA-COMP:15719"/>
        <dbReference type="ChEBI" id="CHEBI:14649"/>
        <dbReference type="ChEBI" id="CHEBI:15377"/>
        <dbReference type="ChEBI" id="CHEBI:15378"/>
        <dbReference type="ChEBI" id="CHEBI:144029"/>
        <dbReference type="ChEBI" id="CHEBI:144051"/>
    </reaction>
    <physiologicalReaction direction="left-to-right" evidence="9">
        <dbReference type="Rhea" id="RHEA:60877"/>
    </physiologicalReaction>
</comment>
<comment type="similarity">
    <text evidence="3">Belongs to the Nudix hydrolase family. NudC subfamily.</text>
</comment>
<proteinExistence type="inferred from homology"/>
<dbReference type="Gene3D" id="3.90.79.10">
    <property type="entry name" value="Nucleoside Triphosphate Pyrophosphohydrolase"/>
    <property type="match status" value="1"/>
</dbReference>
<dbReference type="CDD" id="cd03429">
    <property type="entry name" value="NUDIX_NADH_pyrophosphatase_Nudt13"/>
    <property type="match status" value="1"/>
</dbReference>
<dbReference type="GO" id="GO:0019677">
    <property type="term" value="P:NAD+ catabolic process"/>
    <property type="evidence" value="ECO:0007669"/>
    <property type="project" value="TreeGrafter"/>
</dbReference>
<dbReference type="InterPro" id="IPR000086">
    <property type="entry name" value="NUDIX_hydrolase_dom"/>
</dbReference>
<dbReference type="InterPro" id="IPR036653">
    <property type="entry name" value="CinA-like_C"/>
</dbReference>
<evidence type="ECO:0000313" key="11">
    <source>
        <dbReference type="EMBL" id="CAH0378655.1"/>
    </source>
</evidence>
<keyword evidence="5" id="KW-0479">Metal-binding</keyword>
<dbReference type="Proteomes" id="UP000789595">
    <property type="component" value="Unassembled WGS sequence"/>
</dbReference>
<dbReference type="InterPro" id="IPR049734">
    <property type="entry name" value="NudC-like_C"/>
</dbReference>
<keyword evidence="8" id="KW-0520">NAD</keyword>
<dbReference type="NCBIfam" id="NF001299">
    <property type="entry name" value="PRK00241.1"/>
    <property type="match status" value="1"/>
</dbReference>
<evidence type="ECO:0000256" key="3">
    <source>
        <dbReference type="ARBA" id="ARBA00009595"/>
    </source>
</evidence>
<dbReference type="PROSITE" id="PS00893">
    <property type="entry name" value="NUDIX_BOX"/>
    <property type="match status" value="1"/>
</dbReference>
<gene>
    <name evidence="11" type="ORF">PECAL_6P02510</name>
</gene>
<organism evidence="11 12">
    <name type="scientific">Pelagomonas calceolata</name>
    <dbReference type="NCBI Taxonomy" id="35677"/>
    <lineage>
        <taxon>Eukaryota</taxon>
        <taxon>Sar</taxon>
        <taxon>Stramenopiles</taxon>
        <taxon>Ochrophyta</taxon>
        <taxon>Pelagophyceae</taxon>
        <taxon>Pelagomonadales</taxon>
        <taxon>Pelagomonadaceae</taxon>
        <taxon>Pelagomonas</taxon>
    </lineage>
</organism>
<evidence type="ECO:0000256" key="5">
    <source>
        <dbReference type="ARBA" id="ARBA00022723"/>
    </source>
</evidence>
<dbReference type="GO" id="GO:0006742">
    <property type="term" value="P:NADP+ catabolic process"/>
    <property type="evidence" value="ECO:0007669"/>
    <property type="project" value="TreeGrafter"/>
</dbReference>
<accession>A0A8J2SW73</accession>
<dbReference type="InterPro" id="IPR008136">
    <property type="entry name" value="CinA_C"/>
</dbReference>
<dbReference type="PANTHER" id="PTHR42904">
    <property type="entry name" value="NUDIX HYDROLASE, NUDC SUBFAMILY"/>
    <property type="match status" value="1"/>
</dbReference>
<evidence type="ECO:0000259" key="10">
    <source>
        <dbReference type="PROSITE" id="PS51462"/>
    </source>
</evidence>
<comment type="cofactor">
    <cofactor evidence="1">
        <name>Mg(2+)</name>
        <dbReference type="ChEBI" id="CHEBI:18420"/>
    </cofactor>
</comment>
<evidence type="ECO:0000256" key="7">
    <source>
        <dbReference type="ARBA" id="ARBA00022842"/>
    </source>
</evidence>
<dbReference type="Gene3D" id="3.90.950.20">
    <property type="entry name" value="CinA-like"/>
    <property type="match status" value="1"/>
</dbReference>
<sequence>MSARTAAFKAVVDALKARGKTTTVVESTAGGLISSSIMAVEGSSAVYQGGSVAYSTQKCKPVLLNDAELHASLLNASAADAASYKASKRDWTAKTAVAYCEAMGTDYAVAEGGAAGPTFRPKGLDSGFSAIAVAARTPDGIKVVRQTLCESPHARRGDNMERFATAAARELLAAATGDGLDRCAGERDNAKAIAAYASRSDASYVVCDGGKALFEADGKLERLSRADAARFGDVATATFLGTLDGAPLFAVDATLETDDARFRDTRVHGPFLSFSENQVALAATALVTWKRRSGFCSICGGPCTLGSAGHARTCQTCKAVSFPKSDPAMICAVSNRANDKILLARSPRHPEGVMTTLAGFVEAGETFEACVAREVLEETGVRIDEGSVRYLKSQPWPFPQSCMVAFRATADCGQELVLDDELLEARWWDRSAVRRACGVPGAVMSPDVAKEAFDKDPSLELLVPPKKVVARELIEAWLSET</sequence>
<dbReference type="GO" id="GO:0005829">
    <property type="term" value="C:cytosol"/>
    <property type="evidence" value="ECO:0007669"/>
    <property type="project" value="TreeGrafter"/>
</dbReference>
<evidence type="ECO:0000256" key="2">
    <source>
        <dbReference type="ARBA" id="ARBA00001947"/>
    </source>
</evidence>
<name>A0A8J2SW73_9STRA</name>
<evidence type="ECO:0000256" key="1">
    <source>
        <dbReference type="ARBA" id="ARBA00001946"/>
    </source>
</evidence>
<keyword evidence="6" id="KW-0378">Hydrolase</keyword>
<evidence type="ECO:0000313" key="12">
    <source>
        <dbReference type="Proteomes" id="UP000789595"/>
    </source>
</evidence>
<dbReference type="SUPFAM" id="SSF55811">
    <property type="entry name" value="Nudix"/>
    <property type="match status" value="1"/>
</dbReference>
<evidence type="ECO:0000256" key="4">
    <source>
        <dbReference type="ARBA" id="ARBA00012381"/>
    </source>
</evidence>
<dbReference type="GO" id="GO:0035529">
    <property type="term" value="F:NADH pyrophosphatase activity"/>
    <property type="evidence" value="ECO:0007669"/>
    <property type="project" value="TreeGrafter"/>
</dbReference>
<evidence type="ECO:0000256" key="9">
    <source>
        <dbReference type="ARBA" id="ARBA00023679"/>
    </source>
</evidence>
<dbReference type="OrthoDB" id="10249612at2759"/>
<dbReference type="InterPro" id="IPR015375">
    <property type="entry name" value="NADH_PPase-like_N"/>
</dbReference>
<dbReference type="EC" id="3.6.1.22" evidence="4"/>
<dbReference type="Gene3D" id="3.90.79.20">
    <property type="match status" value="1"/>
</dbReference>
<dbReference type="Pfam" id="PF00293">
    <property type="entry name" value="NUDIX"/>
    <property type="match status" value="1"/>
</dbReference>
<keyword evidence="7" id="KW-0460">Magnesium</keyword>
<dbReference type="InterPro" id="IPR015797">
    <property type="entry name" value="NUDIX_hydrolase-like_dom_sf"/>
</dbReference>
<dbReference type="PANTHER" id="PTHR42904:SF6">
    <property type="entry name" value="NAD-CAPPED RNA HYDROLASE NUDT12"/>
    <property type="match status" value="1"/>
</dbReference>
<dbReference type="EMBL" id="CAKKNE010000006">
    <property type="protein sequence ID" value="CAH0378655.1"/>
    <property type="molecule type" value="Genomic_DNA"/>
</dbReference>
<dbReference type="Pfam" id="PF09296">
    <property type="entry name" value="NUDIX-like"/>
    <property type="match status" value="1"/>
</dbReference>
<dbReference type="SUPFAM" id="SSF142433">
    <property type="entry name" value="CinA-like"/>
    <property type="match status" value="1"/>
</dbReference>
<dbReference type="InterPro" id="IPR020084">
    <property type="entry name" value="NUDIX_hydrolase_CS"/>
</dbReference>
<reference evidence="11" key="1">
    <citation type="submission" date="2021-11" db="EMBL/GenBank/DDBJ databases">
        <authorList>
            <consortium name="Genoscope - CEA"/>
            <person name="William W."/>
        </authorList>
    </citation>
    <scope>NUCLEOTIDE SEQUENCE</scope>
</reference>
<comment type="caution">
    <text evidence="11">The sequence shown here is derived from an EMBL/GenBank/DDBJ whole genome shotgun (WGS) entry which is preliminary data.</text>
</comment>
<keyword evidence="12" id="KW-1185">Reference proteome</keyword>
<dbReference type="InterPro" id="IPR050241">
    <property type="entry name" value="NAD-cap_RNA_hydrolase_NudC"/>
</dbReference>
<dbReference type="Pfam" id="PF02464">
    <property type="entry name" value="CinA"/>
    <property type="match status" value="1"/>
</dbReference>
<feature type="domain" description="Nudix hydrolase" evidence="10">
    <location>
        <begin position="324"/>
        <end position="450"/>
    </location>
</feature>
<dbReference type="AlphaFoldDB" id="A0A8J2SW73"/>
<evidence type="ECO:0000256" key="8">
    <source>
        <dbReference type="ARBA" id="ARBA00023027"/>
    </source>
</evidence>
<dbReference type="PROSITE" id="PS51462">
    <property type="entry name" value="NUDIX"/>
    <property type="match status" value="1"/>
</dbReference>